<evidence type="ECO:0000259" key="1">
    <source>
        <dbReference type="PROSITE" id="PS50011"/>
    </source>
</evidence>
<dbReference type="InterPro" id="IPR011009">
    <property type="entry name" value="Kinase-like_dom_sf"/>
</dbReference>
<evidence type="ECO:0000313" key="2">
    <source>
        <dbReference type="EMBL" id="KAK4148579.1"/>
    </source>
</evidence>
<dbReference type="EMBL" id="MU857318">
    <property type="protein sequence ID" value="KAK4148579.1"/>
    <property type="molecule type" value="Genomic_DNA"/>
</dbReference>
<dbReference type="Proteomes" id="UP001302745">
    <property type="component" value="Unassembled WGS sequence"/>
</dbReference>
<proteinExistence type="predicted"/>
<name>A0AAN6VCK5_9PEZI</name>
<dbReference type="SUPFAM" id="SSF56112">
    <property type="entry name" value="Protein kinase-like (PK-like)"/>
    <property type="match status" value="1"/>
</dbReference>
<sequence length="522" mass="59670">MANSSDADFLRLKQQTSHYFASICQEGVAPDLGQEDDSDEENKKIRKHITSLRLPRRGWFRGLQRQLGRLRQLRYGGRPNSIGHGFNRDDAKAARRRLQARAAPHDLRLERTLGWGGIGIATLFSRRILGKTRRDYFVAKCNIADDEDDELREEKARQQKYKGALHIVQTRDFPPVPPGGNARKRVVPKPPRPSLDGVMFLEYLPRGSLHKLICAARDNNSPFPNRVVWSIFECLIKACVAMEYPPSSDGTLQCKRDAAGNIAVPVSERIPPDLQTRYDQAVNDGTWKDEGETPGGEGLVHFDIDPQNCLLGSLGVGPSHDRHTSFPVVKIGDFGNAANITKAFLDSRELMWEYRKLAKFNFFTPEQFTQEWDWVTDCPNTLNDPKARVAGKYSWKINLFQCALTMICVITFCMPEVPHRPDQMYINDPKDGTRKKVWSFGTYVLDPRHQRVDYELRELVAQCLCEEPAHRPHLKELLQKVTGYLTNKQWGPQDNDVAVRKWVYKNAHSPPLTQPIRPFDRD</sequence>
<dbReference type="GO" id="GO:0004672">
    <property type="term" value="F:protein kinase activity"/>
    <property type="evidence" value="ECO:0007669"/>
    <property type="project" value="InterPro"/>
</dbReference>
<dbReference type="InterPro" id="IPR000719">
    <property type="entry name" value="Prot_kinase_dom"/>
</dbReference>
<keyword evidence="3" id="KW-1185">Reference proteome</keyword>
<protein>
    <submittedName>
        <fullName evidence="2">Kinase-like domain-containing protein</fullName>
    </submittedName>
</protein>
<reference evidence="2" key="1">
    <citation type="journal article" date="2023" name="Mol. Phylogenet. Evol.">
        <title>Genome-scale phylogeny and comparative genomics of the fungal order Sordariales.</title>
        <authorList>
            <person name="Hensen N."/>
            <person name="Bonometti L."/>
            <person name="Westerberg I."/>
            <person name="Brannstrom I.O."/>
            <person name="Guillou S."/>
            <person name="Cros-Aarteil S."/>
            <person name="Calhoun S."/>
            <person name="Haridas S."/>
            <person name="Kuo A."/>
            <person name="Mondo S."/>
            <person name="Pangilinan J."/>
            <person name="Riley R."/>
            <person name="LaButti K."/>
            <person name="Andreopoulos B."/>
            <person name="Lipzen A."/>
            <person name="Chen C."/>
            <person name="Yan M."/>
            <person name="Daum C."/>
            <person name="Ng V."/>
            <person name="Clum A."/>
            <person name="Steindorff A."/>
            <person name="Ohm R.A."/>
            <person name="Martin F."/>
            <person name="Silar P."/>
            <person name="Natvig D.O."/>
            <person name="Lalanne C."/>
            <person name="Gautier V."/>
            <person name="Ament-Velasquez S.L."/>
            <person name="Kruys A."/>
            <person name="Hutchinson M.I."/>
            <person name="Powell A.J."/>
            <person name="Barry K."/>
            <person name="Miller A.N."/>
            <person name="Grigoriev I.V."/>
            <person name="Debuchy R."/>
            <person name="Gladieux P."/>
            <person name="Hiltunen Thoren M."/>
            <person name="Johannesson H."/>
        </authorList>
    </citation>
    <scope>NUCLEOTIDE SEQUENCE</scope>
    <source>
        <strain evidence="2">CBS 538.74</strain>
    </source>
</reference>
<accession>A0AAN6VCK5</accession>
<comment type="caution">
    <text evidence="2">The sequence shown here is derived from an EMBL/GenBank/DDBJ whole genome shotgun (WGS) entry which is preliminary data.</text>
</comment>
<gene>
    <name evidence="2" type="ORF">C8A00DRAFT_19612</name>
</gene>
<reference evidence="2" key="2">
    <citation type="submission" date="2023-05" db="EMBL/GenBank/DDBJ databases">
        <authorList>
            <consortium name="Lawrence Berkeley National Laboratory"/>
            <person name="Steindorff A."/>
            <person name="Hensen N."/>
            <person name="Bonometti L."/>
            <person name="Westerberg I."/>
            <person name="Brannstrom I.O."/>
            <person name="Guillou S."/>
            <person name="Cros-Aarteil S."/>
            <person name="Calhoun S."/>
            <person name="Haridas S."/>
            <person name="Kuo A."/>
            <person name="Mondo S."/>
            <person name="Pangilinan J."/>
            <person name="Riley R."/>
            <person name="Labutti K."/>
            <person name="Andreopoulos B."/>
            <person name="Lipzen A."/>
            <person name="Chen C."/>
            <person name="Yanf M."/>
            <person name="Daum C."/>
            <person name="Ng V."/>
            <person name="Clum A."/>
            <person name="Ohm R."/>
            <person name="Martin F."/>
            <person name="Silar P."/>
            <person name="Natvig D."/>
            <person name="Lalanne C."/>
            <person name="Gautier V."/>
            <person name="Ament-Velasquez S.L."/>
            <person name="Kruys A."/>
            <person name="Hutchinson M.I."/>
            <person name="Powell A.J."/>
            <person name="Barry K."/>
            <person name="Miller A.N."/>
            <person name="Grigoriev I.V."/>
            <person name="Debuchy R."/>
            <person name="Gladieux P."/>
            <person name="Thoren M.H."/>
            <person name="Johannesson H."/>
        </authorList>
    </citation>
    <scope>NUCLEOTIDE SEQUENCE</scope>
    <source>
        <strain evidence="2">CBS 538.74</strain>
    </source>
</reference>
<dbReference type="Gene3D" id="1.10.510.10">
    <property type="entry name" value="Transferase(Phosphotransferase) domain 1"/>
    <property type="match status" value="1"/>
</dbReference>
<organism evidence="2 3">
    <name type="scientific">Chaetomidium leptoderma</name>
    <dbReference type="NCBI Taxonomy" id="669021"/>
    <lineage>
        <taxon>Eukaryota</taxon>
        <taxon>Fungi</taxon>
        <taxon>Dikarya</taxon>
        <taxon>Ascomycota</taxon>
        <taxon>Pezizomycotina</taxon>
        <taxon>Sordariomycetes</taxon>
        <taxon>Sordariomycetidae</taxon>
        <taxon>Sordariales</taxon>
        <taxon>Chaetomiaceae</taxon>
        <taxon>Chaetomidium</taxon>
    </lineage>
</organism>
<dbReference type="InterPro" id="IPR053083">
    <property type="entry name" value="TF_kinase-domain_protein"/>
</dbReference>
<dbReference type="GO" id="GO:0005524">
    <property type="term" value="F:ATP binding"/>
    <property type="evidence" value="ECO:0007669"/>
    <property type="project" value="InterPro"/>
</dbReference>
<dbReference type="PANTHER" id="PTHR44305">
    <property type="entry name" value="SI:DKEY-192D15.2-RELATED"/>
    <property type="match status" value="1"/>
</dbReference>
<feature type="domain" description="Protein kinase" evidence="1">
    <location>
        <begin position="107"/>
        <end position="485"/>
    </location>
</feature>
<keyword evidence="2" id="KW-0808">Transferase</keyword>
<keyword evidence="2" id="KW-0418">Kinase</keyword>
<dbReference type="AlphaFoldDB" id="A0AAN6VCK5"/>
<dbReference type="PROSITE" id="PS50011">
    <property type="entry name" value="PROTEIN_KINASE_DOM"/>
    <property type="match status" value="1"/>
</dbReference>
<dbReference type="SMART" id="SM00220">
    <property type="entry name" value="S_TKc"/>
    <property type="match status" value="1"/>
</dbReference>
<evidence type="ECO:0000313" key="3">
    <source>
        <dbReference type="Proteomes" id="UP001302745"/>
    </source>
</evidence>